<dbReference type="Proteomes" id="UP000001916">
    <property type="component" value="Chromosome"/>
</dbReference>
<dbReference type="STRING" id="526227.Mesil_2644"/>
<dbReference type="RefSeq" id="WP_013159033.1">
    <property type="nucleotide sequence ID" value="NC_014212.1"/>
</dbReference>
<evidence type="ECO:0000256" key="1">
    <source>
        <dbReference type="SAM" id="MobiDB-lite"/>
    </source>
</evidence>
<sequence>MGSSVQIAGVLGNGELDPHGNFSQRERLVKGLVGRGVAMLSIQMGRGDLTLRLGGSP</sequence>
<proteinExistence type="predicted"/>
<gene>
    <name evidence="2" type="ordered locus">Mesil_2644</name>
</gene>
<dbReference type="AlphaFoldDB" id="D7BBN1"/>
<name>D7BBN1_ALLS1</name>
<evidence type="ECO:0000313" key="3">
    <source>
        <dbReference type="Proteomes" id="UP000001916"/>
    </source>
</evidence>
<accession>D7BBN1</accession>
<keyword evidence="3" id="KW-1185">Reference proteome</keyword>
<dbReference type="KEGG" id="msv:Mesil_2644"/>
<dbReference type="HOGENOM" id="CLU_2991449_0_0_0"/>
<dbReference type="EMBL" id="CP002042">
    <property type="protein sequence ID" value="ADH64493.1"/>
    <property type="molecule type" value="Genomic_DNA"/>
</dbReference>
<organism evidence="2 3">
    <name type="scientific">Allomeiothermus silvanus (strain ATCC 700542 / DSM 9946 / NBRC 106475 / NCIMB 13440 / VI-R2)</name>
    <name type="common">Thermus silvanus</name>
    <dbReference type="NCBI Taxonomy" id="526227"/>
    <lineage>
        <taxon>Bacteria</taxon>
        <taxon>Thermotogati</taxon>
        <taxon>Deinococcota</taxon>
        <taxon>Deinococci</taxon>
        <taxon>Thermales</taxon>
        <taxon>Thermaceae</taxon>
        <taxon>Allomeiothermus</taxon>
    </lineage>
</organism>
<feature type="region of interest" description="Disordered" evidence="1">
    <location>
        <begin position="1"/>
        <end position="22"/>
    </location>
</feature>
<protein>
    <submittedName>
        <fullName evidence="2">Uncharacterized protein</fullName>
    </submittedName>
</protein>
<reference evidence="2 3" key="1">
    <citation type="journal article" date="2010" name="Stand. Genomic Sci.">
        <title>Complete genome sequence of Meiothermus silvanus type strain (VI-R2).</title>
        <authorList>
            <person name="Sikorski J."/>
            <person name="Tindall B.J."/>
            <person name="Lowry S."/>
            <person name="Lucas S."/>
            <person name="Nolan M."/>
            <person name="Copeland A."/>
            <person name="Glavina Del Rio T."/>
            <person name="Tice H."/>
            <person name="Cheng J.F."/>
            <person name="Han C."/>
            <person name="Pitluck S."/>
            <person name="Liolios K."/>
            <person name="Ivanova N."/>
            <person name="Mavromatis K."/>
            <person name="Mikhailova N."/>
            <person name="Pati A."/>
            <person name="Goodwin L."/>
            <person name="Chen A."/>
            <person name="Palaniappan K."/>
            <person name="Land M."/>
            <person name="Hauser L."/>
            <person name="Chang Y.J."/>
            <person name="Jeffries C.D."/>
            <person name="Rohde M."/>
            <person name="Goker M."/>
            <person name="Woyke T."/>
            <person name="Bristow J."/>
            <person name="Eisen J.A."/>
            <person name="Markowitz V."/>
            <person name="Hugenholtz P."/>
            <person name="Kyrpides N.C."/>
            <person name="Klenk H.P."/>
            <person name="Lapidus A."/>
        </authorList>
    </citation>
    <scope>NUCLEOTIDE SEQUENCE [LARGE SCALE GENOMIC DNA]</scope>
    <source>
        <strain evidence="3">ATCC 700542 / DSM 9946 / VI-R2</strain>
    </source>
</reference>
<evidence type="ECO:0000313" key="2">
    <source>
        <dbReference type="EMBL" id="ADH64493.1"/>
    </source>
</evidence>